<dbReference type="InterPro" id="IPR052030">
    <property type="entry name" value="Peptidase_M20/M20A_hydrolases"/>
</dbReference>
<dbReference type="SUPFAM" id="SSF55031">
    <property type="entry name" value="Bacterial exopeptidase dimerisation domain"/>
    <property type="match status" value="1"/>
</dbReference>
<dbReference type="Pfam" id="PF01546">
    <property type="entry name" value="Peptidase_M20"/>
    <property type="match status" value="1"/>
</dbReference>
<sequence length="493" mass="51374">MPSIVSRRIAAMLLATVAVAPATAAPLDAQQTAQILKLAQAQAPAMDKAALAIWNFAEVGYQEQRSSALLQAQLKSSGFTVTPGVAGMPTAFVASYRNGDGPVIAILAEFDALPGLAQTADPVRTPIAGQRAGHGCGHNLFGAASAAAAIAVRNWMVAQGVKGEIRVYGAPAEEGGSGKVYLVRDGLFKDVDVTLHWHPGSTNDASQTSSLANISGKFRFHGVAAHAAAAPDRGRSALDGVQVMTTAVEFLREHVPDGTRIHYVITNGGKAPNVVPDFAELYLYVRHGDPQVVKDVWARVLKAAEGAAIATGTTTDHEITGGVYSLLPNETLMKAMDESLHAVPITPWSDGEQAFATKIAQGFAGKPAVLDATVIETATFRGTGGLSQGSTDVSDVSWTVPTVGLSTMTYVPGTPGHSWQATAAAGSPVGLKGARTAAETLALTAGRLLVDRDLVAAAKQEFQKARGDDFVYKAMVGDRKPPLDYRKDSAGSE</sequence>
<dbReference type="PANTHER" id="PTHR30575">
    <property type="entry name" value="PEPTIDASE M20"/>
    <property type="match status" value="1"/>
</dbReference>
<dbReference type="SUPFAM" id="SSF53187">
    <property type="entry name" value="Zn-dependent exopeptidases"/>
    <property type="match status" value="1"/>
</dbReference>
<dbReference type="Proteomes" id="UP000664914">
    <property type="component" value="Chromosome"/>
</dbReference>
<dbReference type="InterPro" id="IPR011650">
    <property type="entry name" value="Peptidase_M20_dimer"/>
</dbReference>
<dbReference type="InterPro" id="IPR017439">
    <property type="entry name" value="Amidohydrolase"/>
</dbReference>
<reference evidence="4" key="2">
    <citation type="submission" date="2021-04" db="EMBL/GenBank/DDBJ databases">
        <title>Isolation and genomic analysis of the ibuprofen-degrading bacterium Sphingomonas strain MPO218.</title>
        <authorList>
            <person name="Aulestia M."/>
            <person name="Flores A."/>
            <person name="Mangas E.L."/>
            <person name="Perez-Pulido A.J."/>
            <person name="Santero E."/>
            <person name="Camacho E.M."/>
        </authorList>
    </citation>
    <scope>NUCLEOTIDE SEQUENCE</scope>
    <source>
        <strain evidence="4">MPO218</strain>
    </source>
</reference>
<dbReference type="InterPro" id="IPR036264">
    <property type="entry name" value="Bact_exopeptidase_dim_dom"/>
</dbReference>
<keyword evidence="1" id="KW-0378">Hydrolase</keyword>
<dbReference type="NCBIfam" id="TIGR01891">
    <property type="entry name" value="amidohydrolases"/>
    <property type="match status" value="1"/>
</dbReference>
<evidence type="ECO:0000256" key="2">
    <source>
        <dbReference type="SAM" id="SignalP"/>
    </source>
</evidence>
<organism evidence="4 5">
    <name type="scientific">Rhizorhabdus wittichii</name>
    <dbReference type="NCBI Taxonomy" id="160791"/>
    <lineage>
        <taxon>Bacteria</taxon>
        <taxon>Pseudomonadati</taxon>
        <taxon>Pseudomonadota</taxon>
        <taxon>Alphaproteobacteria</taxon>
        <taxon>Sphingomonadales</taxon>
        <taxon>Sphingomonadaceae</taxon>
        <taxon>Rhizorhabdus</taxon>
    </lineage>
</organism>
<dbReference type="Gene3D" id="3.30.70.360">
    <property type="match status" value="1"/>
</dbReference>
<evidence type="ECO:0000256" key="1">
    <source>
        <dbReference type="ARBA" id="ARBA00022801"/>
    </source>
</evidence>
<dbReference type="Pfam" id="PF07687">
    <property type="entry name" value="M20_dimer"/>
    <property type="match status" value="1"/>
</dbReference>
<dbReference type="InterPro" id="IPR002933">
    <property type="entry name" value="Peptidase_M20"/>
</dbReference>
<dbReference type="Gene3D" id="3.40.630.10">
    <property type="entry name" value="Zn peptidases"/>
    <property type="match status" value="1"/>
</dbReference>
<dbReference type="InterPro" id="IPR017145">
    <property type="entry name" value="Aminobenzoyl-glu_utiliz_pB"/>
</dbReference>
<dbReference type="PIRSF" id="PIRSF037227">
    <property type="entry name" value="Aminobenzoyl-glu_utiliz_pB"/>
    <property type="match status" value="1"/>
</dbReference>
<feature type="signal peptide" evidence="2">
    <location>
        <begin position="1"/>
        <end position="24"/>
    </location>
</feature>
<accession>A0A975D7Z5</accession>
<dbReference type="AlphaFoldDB" id="A0A975D7Z5"/>
<feature type="chain" id="PRO_5037813077" evidence="2">
    <location>
        <begin position="25"/>
        <end position="493"/>
    </location>
</feature>
<dbReference type="EMBL" id="CP059319">
    <property type="protein sequence ID" value="QTH23410.1"/>
    <property type="molecule type" value="Genomic_DNA"/>
</dbReference>
<keyword evidence="2" id="KW-0732">Signal</keyword>
<gene>
    <name evidence="4" type="ORF">HRJ34_07890</name>
</gene>
<dbReference type="RefSeq" id="WP_011951893.1">
    <property type="nucleotide sequence ID" value="NZ_CP059319.1"/>
</dbReference>
<dbReference type="GO" id="GO:0016805">
    <property type="term" value="F:dipeptidase activity"/>
    <property type="evidence" value="ECO:0007669"/>
    <property type="project" value="TreeGrafter"/>
</dbReference>
<proteinExistence type="predicted"/>
<dbReference type="OMA" id="HYAITDT"/>
<evidence type="ECO:0000259" key="3">
    <source>
        <dbReference type="Pfam" id="PF07687"/>
    </source>
</evidence>
<name>A0A975D7Z5_9SPHN</name>
<dbReference type="GO" id="GO:0005737">
    <property type="term" value="C:cytoplasm"/>
    <property type="evidence" value="ECO:0007669"/>
    <property type="project" value="TreeGrafter"/>
</dbReference>
<reference evidence="4" key="1">
    <citation type="submission" date="2020-07" db="EMBL/GenBank/DDBJ databases">
        <authorList>
            <person name="Camacho E."/>
        </authorList>
    </citation>
    <scope>NUCLEOTIDE SEQUENCE</scope>
    <source>
        <strain evidence="4">MPO218</strain>
    </source>
</reference>
<evidence type="ECO:0000313" key="5">
    <source>
        <dbReference type="Proteomes" id="UP000664914"/>
    </source>
</evidence>
<dbReference type="GO" id="GO:0046657">
    <property type="term" value="P:folic acid catabolic process"/>
    <property type="evidence" value="ECO:0007669"/>
    <property type="project" value="TreeGrafter"/>
</dbReference>
<dbReference type="PANTHER" id="PTHR30575:SF0">
    <property type="entry name" value="XAA-ARG DIPEPTIDASE"/>
    <property type="match status" value="1"/>
</dbReference>
<protein>
    <submittedName>
        <fullName evidence="4">Amidohydrolase</fullName>
    </submittedName>
</protein>
<dbReference type="GO" id="GO:0071713">
    <property type="term" value="F:para-aminobenzoyl-glutamate hydrolase activity"/>
    <property type="evidence" value="ECO:0007669"/>
    <property type="project" value="TreeGrafter"/>
</dbReference>
<feature type="domain" description="Peptidase M20 dimerisation" evidence="3">
    <location>
        <begin position="214"/>
        <end position="305"/>
    </location>
</feature>
<evidence type="ECO:0000313" key="4">
    <source>
        <dbReference type="EMBL" id="QTH23410.1"/>
    </source>
</evidence>